<evidence type="ECO:0000313" key="4">
    <source>
        <dbReference type="EMBL" id="AOM64673.1"/>
    </source>
</evidence>
<dbReference type="GO" id="GO:0006412">
    <property type="term" value="P:translation"/>
    <property type="evidence" value="ECO:0007669"/>
    <property type="project" value="InterPro"/>
</dbReference>
<dbReference type="Pfam" id="PF00831">
    <property type="entry name" value="Ribosomal_L29"/>
    <property type="match status" value="1"/>
</dbReference>
<accession>A0A1C9C8H0</accession>
<sequence>MSFTVIQDIENLTLEEIEEKINCLKIEIINLNIKKATRQNIQPHIFKHKKHELSQLLTIQTKKYKITKKENIW</sequence>
<proteinExistence type="inferred from homology"/>
<geneLocation type="plastid" evidence="4"/>
<protein>
    <submittedName>
        <fullName evidence="4">Ribosomal protein L29</fullName>
    </submittedName>
</protein>
<dbReference type="HAMAP" id="MF_00374">
    <property type="entry name" value="Ribosomal_uL29"/>
    <property type="match status" value="1"/>
</dbReference>
<comment type="similarity">
    <text evidence="1">Belongs to the universal ribosomal protein uL29 family.</text>
</comment>
<dbReference type="GO" id="GO:0005840">
    <property type="term" value="C:ribosome"/>
    <property type="evidence" value="ECO:0007669"/>
    <property type="project" value="UniProtKB-KW"/>
</dbReference>
<organism evidence="4">
    <name type="scientific">Riquetophycus sp</name>
    <dbReference type="NCBI Taxonomy" id="1897556"/>
    <lineage>
        <taxon>Eukaryota</taxon>
        <taxon>Rhodophyta</taxon>
        <taxon>Florideophyceae</taxon>
        <taxon>Rhodymeniophycidae</taxon>
        <taxon>Peyssonneliales</taxon>
        <taxon>Peyssonneliaceae</taxon>
        <taxon>Riquetophycus</taxon>
    </lineage>
</organism>
<name>A0A1C9C8H0_9FLOR</name>
<dbReference type="InterPro" id="IPR036049">
    <property type="entry name" value="Ribosomal_uL29_sf"/>
</dbReference>
<dbReference type="InterPro" id="IPR001854">
    <property type="entry name" value="Ribosomal_uL29"/>
</dbReference>
<dbReference type="GO" id="GO:1990904">
    <property type="term" value="C:ribonucleoprotein complex"/>
    <property type="evidence" value="ECO:0007669"/>
    <property type="project" value="UniProtKB-KW"/>
</dbReference>
<keyword evidence="3" id="KW-0687">Ribonucleoprotein</keyword>
<evidence type="ECO:0000256" key="2">
    <source>
        <dbReference type="ARBA" id="ARBA00022980"/>
    </source>
</evidence>
<evidence type="ECO:0000256" key="3">
    <source>
        <dbReference type="ARBA" id="ARBA00023274"/>
    </source>
</evidence>
<reference evidence="4" key="1">
    <citation type="journal article" date="2016" name="BMC Biol.">
        <title>Parallel evolution of highly conserved plastid genome architecture in red seaweeds and seed plants.</title>
        <authorList>
            <person name="Lee J."/>
            <person name="Cho C.H."/>
            <person name="Park S.I."/>
            <person name="Choi J.W."/>
            <person name="Song H.S."/>
            <person name="West J.A."/>
            <person name="Bhattacharya D."/>
            <person name="Yoon H.S."/>
        </authorList>
    </citation>
    <scope>NUCLEOTIDE SEQUENCE</scope>
</reference>
<dbReference type="EMBL" id="KX284710">
    <property type="protein sequence ID" value="AOM64673.1"/>
    <property type="molecule type" value="Genomic_DNA"/>
</dbReference>
<keyword evidence="4" id="KW-0934">Plastid</keyword>
<dbReference type="AlphaFoldDB" id="A0A1C9C8H0"/>
<keyword evidence="2 4" id="KW-0689">Ribosomal protein</keyword>
<dbReference type="NCBIfam" id="TIGR00012">
    <property type="entry name" value="L29"/>
    <property type="match status" value="1"/>
</dbReference>
<evidence type="ECO:0000256" key="1">
    <source>
        <dbReference type="ARBA" id="ARBA00009254"/>
    </source>
</evidence>
<gene>
    <name evidence="4" type="primary">rpl29</name>
    <name evidence="4" type="ORF">Riqu_194</name>
</gene>
<dbReference type="Gene3D" id="1.10.287.310">
    <property type="match status" value="1"/>
</dbReference>
<dbReference type="SUPFAM" id="SSF46561">
    <property type="entry name" value="Ribosomal protein L29 (L29p)"/>
    <property type="match status" value="1"/>
</dbReference>
<dbReference type="GO" id="GO:0003735">
    <property type="term" value="F:structural constituent of ribosome"/>
    <property type="evidence" value="ECO:0007669"/>
    <property type="project" value="InterPro"/>
</dbReference>